<dbReference type="Gene3D" id="3.40.50.1110">
    <property type="entry name" value="SGNH hydrolase"/>
    <property type="match status" value="1"/>
</dbReference>
<evidence type="ECO:0000259" key="11">
    <source>
        <dbReference type="Pfam" id="PF13090"/>
    </source>
</evidence>
<dbReference type="Pfam" id="PF13089">
    <property type="entry name" value="PP_kinase_N"/>
    <property type="match status" value="1"/>
</dbReference>
<dbReference type="InterPro" id="IPR036514">
    <property type="entry name" value="SGNH_hydro_sf"/>
</dbReference>
<dbReference type="Pfam" id="PF17941">
    <property type="entry name" value="PP_kinase_C_1"/>
    <property type="match status" value="1"/>
</dbReference>
<keyword evidence="7" id="KW-0067">ATP-binding</keyword>
<evidence type="ECO:0000256" key="8">
    <source>
        <dbReference type="ARBA" id="ARBA00022842"/>
    </source>
</evidence>
<dbReference type="GO" id="GO:0046872">
    <property type="term" value="F:metal ion binding"/>
    <property type="evidence" value="ECO:0007669"/>
    <property type="project" value="UniProtKB-KW"/>
</dbReference>
<dbReference type="NCBIfam" id="NF003918">
    <property type="entry name" value="PRK05443.1-2"/>
    <property type="match status" value="1"/>
</dbReference>
<sequence>MSDEIVAGQYRGWADRIADVFAAANLEFTYANFAIRGKLLHQVVTDQVPLIFPLITGPETLVSFHAGANDALRPNYKSAIVLPLYAETVRKIAKTGATILLFTVLEKTSDSNGKTAQMWQERFGEFNRNVRAVAAEVGAIVADANEEGFLSDLRFLANDRLHLNSEGHYRSAQAILEKLDYPFDLHWRTPLPTAEKKVFYRRSIEWWRWFITFLIPWFWRRVRGVSSGDGRSAKHYRPMKWLNHESSQLPSSVHAPLSKSSDPKSMDLSAYLTDRELSWLSFNERVLELAEDKSVPLLERVRFLSIFSSNLDEFYMVRVATLMRKLETGVTAKNSAGFTPQELLKEIALKTRSLVERQSTTFVSDILPKLNNNGIEILRWNELEESEVMYLTNFFEDRIFPVLTPLAVDPSHPFPYISGLSLNLGVIVQNPERKEQFFARIKVPPTFSRFIQTDPNKPGRFIPLEEIISQHLSKLFPGMKILDHYTFRLTRNQDLEFEDEETEDLLSSLEQELLRRRFGPPTRLEIEAGINPDLLSRLQSELEIDPENILHVKFPIDLTDLNRIADLDIPELKFVPYRAKIPASFANIDFEENEPFFAAIRSGEILLHHPYESFTSSVVQFLETAARDPQVLAIKQTLYRTSGDSPIIEALIEAAEAGKQVLAVIEIRARFDEQANVRWARKLEAAGVHVVYGLMGLKTHAKLSLVIRDEPEGLRRYCHVGTGNYNPKTARAYEDFGLLSCDPTLGEDLTKIFNQLSGFAPLSDYSRLLVAPRTLRDGLLEKIDKEIANHKAGKPAGIQLKLNSLLDEAFVEKLYEASQNGVSVDLLIRGICALRPGIPGKSENIRVRSILGRFLEHSRIFHFVNAGDNEYWIGSADLMQRNLDRRVESLVRIAKPDHEKYLQGILDLGLSDSTMSWELTGNTWKKRLGENLANLHETLITRFSNRG</sequence>
<keyword evidence="4" id="KW-0479">Metal-binding</keyword>
<dbReference type="CDD" id="cd09168">
    <property type="entry name" value="PLDc_PaPPK1_C2_like"/>
    <property type="match status" value="1"/>
</dbReference>
<dbReference type="SUPFAM" id="SSF140356">
    <property type="entry name" value="PPK N-terminal domain-like"/>
    <property type="match status" value="1"/>
</dbReference>
<evidence type="ECO:0000256" key="6">
    <source>
        <dbReference type="ARBA" id="ARBA00022777"/>
    </source>
</evidence>
<dbReference type="InterPro" id="IPR036832">
    <property type="entry name" value="PPK_N_dom_sf"/>
</dbReference>
<dbReference type="InterPro" id="IPR025198">
    <property type="entry name" value="PPK_N_dom"/>
</dbReference>
<dbReference type="AlphaFoldDB" id="A0A6J7Q0U6"/>
<reference evidence="14" key="1">
    <citation type="submission" date="2020-05" db="EMBL/GenBank/DDBJ databases">
        <authorList>
            <person name="Chiriac C."/>
            <person name="Salcher M."/>
            <person name="Ghai R."/>
            <person name="Kavagutti S V."/>
        </authorList>
    </citation>
    <scope>NUCLEOTIDE SEQUENCE</scope>
</reference>
<dbReference type="EMBL" id="CAFBPB010000126">
    <property type="protein sequence ID" value="CAB5009213.1"/>
    <property type="molecule type" value="Genomic_DNA"/>
</dbReference>
<feature type="domain" description="Polyphosphate kinase N-terminal" evidence="10">
    <location>
        <begin position="273"/>
        <end position="378"/>
    </location>
</feature>
<dbReference type="NCBIfam" id="NF003922">
    <property type="entry name" value="PRK05443.2-3"/>
    <property type="match status" value="1"/>
</dbReference>
<keyword evidence="8" id="KW-0460">Magnesium</keyword>
<dbReference type="InterPro" id="IPR003414">
    <property type="entry name" value="PP_kinase"/>
</dbReference>
<dbReference type="GO" id="GO:0005524">
    <property type="term" value="F:ATP binding"/>
    <property type="evidence" value="ECO:0007669"/>
    <property type="project" value="UniProtKB-KW"/>
</dbReference>
<protein>
    <recommendedName>
        <fullName evidence="1">ATP-polyphosphate phosphotransferase</fullName>
        <ecNumber evidence="1">2.7.4.1</ecNumber>
    </recommendedName>
</protein>
<dbReference type="SUPFAM" id="SSF143724">
    <property type="entry name" value="PHP14-like"/>
    <property type="match status" value="1"/>
</dbReference>
<dbReference type="Pfam" id="PF13090">
    <property type="entry name" value="PP_kinase_C"/>
    <property type="match status" value="1"/>
</dbReference>
<name>A0A6J7Q0U6_9ZZZZ</name>
<dbReference type="InterPro" id="IPR041108">
    <property type="entry name" value="PP_kinase_C_1"/>
</dbReference>
<evidence type="ECO:0000259" key="12">
    <source>
        <dbReference type="Pfam" id="PF13472"/>
    </source>
</evidence>
<evidence type="ECO:0000256" key="4">
    <source>
        <dbReference type="ARBA" id="ARBA00022723"/>
    </source>
</evidence>
<evidence type="ECO:0000256" key="1">
    <source>
        <dbReference type="ARBA" id="ARBA00012960"/>
    </source>
</evidence>
<dbReference type="NCBIfam" id="NF003921">
    <property type="entry name" value="PRK05443.2-2"/>
    <property type="match status" value="1"/>
</dbReference>
<dbReference type="FunFam" id="3.30.870.10:FF:000001">
    <property type="entry name" value="Polyphosphate kinase"/>
    <property type="match status" value="1"/>
</dbReference>
<evidence type="ECO:0000313" key="14">
    <source>
        <dbReference type="EMBL" id="CAB5009213.1"/>
    </source>
</evidence>
<evidence type="ECO:0000259" key="10">
    <source>
        <dbReference type="Pfam" id="PF13089"/>
    </source>
</evidence>
<dbReference type="HAMAP" id="MF_00347">
    <property type="entry name" value="Polyphosphate_kinase"/>
    <property type="match status" value="1"/>
</dbReference>
<evidence type="ECO:0000259" key="13">
    <source>
        <dbReference type="Pfam" id="PF17941"/>
    </source>
</evidence>
<dbReference type="NCBIfam" id="NF003917">
    <property type="entry name" value="PRK05443.1-1"/>
    <property type="match status" value="1"/>
</dbReference>
<dbReference type="Gene3D" id="3.30.870.10">
    <property type="entry name" value="Endonuclease Chain A"/>
    <property type="match status" value="2"/>
</dbReference>
<accession>A0A6J7Q0U6</accession>
<proteinExistence type="inferred from homology"/>
<keyword evidence="2" id="KW-0597">Phosphoprotein</keyword>
<evidence type="ECO:0000256" key="2">
    <source>
        <dbReference type="ARBA" id="ARBA00022553"/>
    </source>
</evidence>
<feature type="domain" description="Polyphosphate kinase C-terminal" evidence="11">
    <location>
        <begin position="768"/>
        <end position="927"/>
    </location>
</feature>
<dbReference type="GO" id="GO:0008976">
    <property type="term" value="F:polyphosphate kinase activity"/>
    <property type="evidence" value="ECO:0007669"/>
    <property type="project" value="UniProtKB-EC"/>
</dbReference>
<dbReference type="InterPro" id="IPR036830">
    <property type="entry name" value="PP_kinase_middle_dom_sf"/>
</dbReference>
<dbReference type="PANTHER" id="PTHR30218">
    <property type="entry name" value="POLYPHOSPHATE KINASE"/>
    <property type="match status" value="1"/>
</dbReference>
<dbReference type="InterPro" id="IPR024953">
    <property type="entry name" value="PP_kinase_middle"/>
</dbReference>
<feature type="domain" description="Polyphosphate kinase middle" evidence="9">
    <location>
        <begin position="390"/>
        <end position="563"/>
    </location>
</feature>
<dbReference type="EC" id="2.7.4.1" evidence="1"/>
<dbReference type="Gene3D" id="3.30.1840.10">
    <property type="entry name" value="Polyphosphate kinase middle domain"/>
    <property type="match status" value="1"/>
</dbReference>
<dbReference type="SUPFAM" id="SSF52266">
    <property type="entry name" value="SGNH hydrolase"/>
    <property type="match status" value="1"/>
</dbReference>
<dbReference type="PANTHER" id="PTHR30218:SF0">
    <property type="entry name" value="POLYPHOSPHATE KINASE"/>
    <property type="match status" value="1"/>
</dbReference>
<dbReference type="Pfam" id="PF13472">
    <property type="entry name" value="Lipase_GDSL_2"/>
    <property type="match status" value="1"/>
</dbReference>
<dbReference type="NCBIfam" id="TIGR03705">
    <property type="entry name" value="poly_P_kin"/>
    <property type="match status" value="1"/>
</dbReference>
<evidence type="ECO:0000259" key="9">
    <source>
        <dbReference type="Pfam" id="PF02503"/>
    </source>
</evidence>
<dbReference type="CDD" id="cd01832">
    <property type="entry name" value="SGNH_hydrolase_like_1"/>
    <property type="match status" value="1"/>
</dbReference>
<feature type="domain" description="SGNH hydrolase-type esterase" evidence="12">
    <location>
        <begin position="5"/>
        <end position="168"/>
    </location>
</feature>
<dbReference type="SUPFAM" id="SSF56024">
    <property type="entry name" value="Phospholipase D/nuclease"/>
    <property type="match status" value="2"/>
</dbReference>
<dbReference type="Pfam" id="PF02503">
    <property type="entry name" value="PP_kinase"/>
    <property type="match status" value="1"/>
</dbReference>
<organism evidence="14">
    <name type="scientific">freshwater metagenome</name>
    <dbReference type="NCBI Taxonomy" id="449393"/>
    <lineage>
        <taxon>unclassified sequences</taxon>
        <taxon>metagenomes</taxon>
        <taxon>ecological metagenomes</taxon>
    </lineage>
</organism>
<dbReference type="CDD" id="cd09165">
    <property type="entry name" value="PLDc_PaPPK1_C1_like"/>
    <property type="match status" value="1"/>
</dbReference>
<evidence type="ECO:0000256" key="3">
    <source>
        <dbReference type="ARBA" id="ARBA00022679"/>
    </source>
</evidence>
<dbReference type="InterPro" id="IPR025200">
    <property type="entry name" value="PPK_C_dom2"/>
</dbReference>
<feature type="domain" description="Polyphosphate kinase C-terminal" evidence="13">
    <location>
        <begin position="596"/>
        <end position="758"/>
    </location>
</feature>
<keyword evidence="6" id="KW-0418">Kinase</keyword>
<dbReference type="GO" id="GO:0009358">
    <property type="term" value="C:polyphosphate kinase complex"/>
    <property type="evidence" value="ECO:0007669"/>
    <property type="project" value="InterPro"/>
</dbReference>
<dbReference type="GO" id="GO:0006799">
    <property type="term" value="P:polyphosphate biosynthetic process"/>
    <property type="evidence" value="ECO:0007669"/>
    <property type="project" value="InterPro"/>
</dbReference>
<keyword evidence="3" id="KW-0808">Transferase</keyword>
<evidence type="ECO:0000256" key="7">
    <source>
        <dbReference type="ARBA" id="ARBA00022840"/>
    </source>
</evidence>
<keyword evidence="5" id="KW-0547">Nucleotide-binding</keyword>
<evidence type="ECO:0000256" key="5">
    <source>
        <dbReference type="ARBA" id="ARBA00022741"/>
    </source>
</evidence>
<dbReference type="InterPro" id="IPR013830">
    <property type="entry name" value="SGNH_hydro"/>
</dbReference>
<gene>
    <name evidence="14" type="ORF">UFOPK4049_00935</name>
</gene>
<dbReference type="Gene3D" id="1.20.58.310">
    <property type="entry name" value="Polyphosphate kinase N-terminal domain"/>
    <property type="match status" value="1"/>
</dbReference>